<name>A0A4P9WNP2_9FUNG</name>
<evidence type="ECO:0000313" key="1">
    <source>
        <dbReference type="EMBL" id="RKO94749.1"/>
    </source>
</evidence>
<dbReference type="EMBL" id="KZ993826">
    <property type="protein sequence ID" value="RKO94749.1"/>
    <property type="molecule type" value="Genomic_DNA"/>
</dbReference>
<organism evidence="1 2">
    <name type="scientific">Blyttiomyces helicus</name>
    <dbReference type="NCBI Taxonomy" id="388810"/>
    <lineage>
        <taxon>Eukaryota</taxon>
        <taxon>Fungi</taxon>
        <taxon>Fungi incertae sedis</taxon>
        <taxon>Chytridiomycota</taxon>
        <taxon>Chytridiomycota incertae sedis</taxon>
        <taxon>Chytridiomycetes</taxon>
        <taxon>Chytridiomycetes incertae sedis</taxon>
        <taxon>Blyttiomyces</taxon>
    </lineage>
</organism>
<dbReference type="AlphaFoldDB" id="A0A4P9WNP2"/>
<accession>A0A4P9WNP2</accession>
<sequence>MAIATPPMPHHMACTALQHFNGNKVRTIADDLWTIDAAAIRDNFTVLGHDLNAPNISEQRCFIIPECYILQQGNDPLNAQLSHFQHPPASVMHQSTATLIKIYALLAAVDLTCLSVLNRQHEALKGCSLVNLYLFPKKLIPGATPVSILP</sequence>
<gene>
    <name evidence="1" type="ORF">BDK51DRAFT_35066</name>
</gene>
<reference evidence="2" key="1">
    <citation type="journal article" date="2018" name="Nat. Microbiol.">
        <title>Leveraging single-cell genomics to expand the fungal tree of life.</title>
        <authorList>
            <person name="Ahrendt S.R."/>
            <person name="Quandt C.A."/>
            <person name="Ciobanu D."/>
            <person name="Clum A."/>
            <person name="Salamov A."/>
            <person name="Andreopoulos B."/>
            <person name="Cheng J.F."/>
            <person name="Woyke T."/>
            <person name="Pelin A."/>
            <person name="Henrissat B."/>
            <person name="Reynolds N.K."/>
            <person name="Benny G.L."/>
            <person name="Smith M.E."/>
            <person name="James T.Y."/>
            <person name="Grigoriev I.V."/>
        </authorList>
    </citation>
    <scope>NUCLEOTIDE SEQUENCE [LARGE SCALE GENOMIC DNA]</scope>
</reference>
<proteinExistence type="predicted"/>
<dbReference type="Proteomes" id="UP000269721">
    <property type="component" value="Unassembled WGS sequence"/>
</dbReference>
<keyword evidence="2" id="KW-1185">Reference proteome</keyword>
<evidence type="ECO:0000313" key="2">
    <source>
        <dbReference type="Proteomes" id="UP000269721"/>
    </source>
</evidence>
<protein>
    <submittedName>
        <fullName evidence="1">Uncharacterized protein</fullName>
    </submittedName>
</protein>